<dbReference type="Pfam" id="PF18014">
    <property type="entry name" value="Acetyltransf_18"/>
    <property type="match status" value="1"/>
</dbReference>
<dbReference type="CDD" id="cd04301">
    <property type="entry name" value="NAT_SF"/>
    <property type="match status" value="1"/>
</dbReference>
<dbReference type="Proteomes" id="UP001500888">
    <property type="component" value="Unassembled WGS sequence"/>
</dbReference>
<dbReference type="Gene3D" id="3.40.630.90">
    <property type="match status" value="1"/>
</dbReference>
<dbReference type="InterPro" id="IPR052729">
    <property type="entry name" value="Acyl/Acetyltrans_Enzymes"/>
</dbReference>
<gene>
    <name evidence="2" type="ORF">GCM10022226_48990</name>
</gene>
<evidence type="ECO:0000313" key="3">
    <source>
        <dbReference type="Proteomes" id="UP001500888"/>
    </source>
</evidence>
<dbReference type="PANTHER" id="PTHR47237:SF2">
    <property type="entry name" value="BLL4206 PROTEIN"/>
    <property type="match status" value="1"/>
</dbReference>
<dbReference type="Gene3D" id="3.40.630.30">
    <property type="match status" value="1"/>
</dbReference>
<dbReference type="InterPro" id="IPR041496">
    <property type="entry name" value="YitH/HolE_GNAT"/>
</dbReference>
<sequence length="289" mass="31170">MESISTDQVSLTEIPVRRLHLGDLRDCLLLAIDRQWLPEEAKWRLLFEIGEAYGIDDPAGGLAGTVVLARYGPGLAAVSMVLVASRYARMGLGRRLMLHALEQARGATVFLTATRYGRGLYEKVGFETVGTVVTHTGNLAPRLEDLKDTGVRLAHRDDLETIIALDAHATGAPRTRLITRLFTFAERFRVAERDNVVVGFGAAWRNVDGVVVGPVIADGTGVAQGLIAELADGVHGQVRLDLDSRHAELTSWAVARGVSPAFSTALMVHGGPLPGRHDRLFAPVMLALG</sequence>
<evidence type="ECO:0000259" key="1">
    <source>
        <dbReference type="PROSITE" id="PS51186"/>
    </source>
</evidence>
<comment type="caution">
    <text evidence="2">The sequence shown here is derived from an EMBL/GenBank/DDBJ whole genome shotgun (WGS) entry which is preliminary data.</text>
</comment>
<dbReference type="PROSITE" id="PS51186">
    <property type="entry name" value="GNAT"/>
    <property type="match status" value="1"/>
</dbReference>
<dbReference type="Pfam" id="PF00583">
    <property type="entry name" value="Acetyltransf_1"/>
    <property type="match status" value="1"/>
</dbReference>
<accession>A0ABP7INM8</accession>
<dbReference type="PANTHER" id="PTHR47237">
    <property type="entry name" value="SLL0310 PROTEIN"/>
    <property type="match status" value="1"/>
</dbReference>
<protein>
    <submittedName>
        <fullName evidence="2">GNAT family N-acetyltransferase</fullName>
    </submittedName>
</protein>
<feature type="domain" description="N-acetyltransferase" evidence="1">
    <location>
        <begin position="14"/>
        <end position="148"/>
    </location>
</feature>
<dbReference type="RefSeq" id="WP_344944550.1">
    <property type="nucleotide sequence ID" value="NZ_BAAAZR010000018.1"/>
</dbReference>
<dbReference type="InterPro" id="IPR000182">
    <property type="entry name" value="GNAT_dom"/>
</dbReference>
<name>A0ABP7INM8_9ACTN</name>
<reference evidence="3" key="1">
    <citation type="journal article" date="2019" name="Int. J. Syst. Evol. Microbiol.">
        <title>The Global Catalogue of Microorganisms (GCM) 10K type strain sequencing project: providing services to taxonomists for standard genome sequencing and annotation.</title>
        <authorList>
            <consortium name="The Broad Institute Genomics Platform"/>
            <consortium name="The Broad Institute Genome Sequencing Center for Infectious Disease"/>
            <person name="Wu L."/>
            <person name="Ma J."/>
        </authorList>
    </citation>
    <scope>NUCLEOTIDE SEQUENCE [LARGE SCALE GENOMIC DNA]</scope>
    <source>
        <strain evidence="3">JCM 16908</strain>
    </source>
</reference>
<organism evidence="2 3">
    <name type="scientific">Sphaerisporangium flaviroseum</name>
    <dbReference type="NCBI Taxonomy" id="509199"/>
    <lineage>
        <taxon>Bacteria</taxon>
        <taxon>Bacillati</taxon>
        <taxon>Actinomycetota</taxon>
        <taxon>Actinomycetes</taxon>
        <taxon>Streptosporangiales</taxon>
        <taxon>Streptosporangiaceae</taxon>
        <taxon>Sphaerisporangium</taxon>
    </lineage>
</organism>
<dbReference type="InterPro" id="IPR016181">
    <property type="entry name" value="Acyl_CoA_acyltransferase"/>
</dbReference>
<dbReference type="EMBL" id="BAAAZR010000018">
    <property type="protein sequence ID" value="GAA3822732.1"/>
    <property type="molecule type" value="Genomic_DNA"/>
</dbReference>
<evidence type="ECO:0000313" key="2">
    <source>
        <dbReference type="EMBL" id="GAA3822732.1"/>
    </source>
</evidence>
<proteinExistence type="predicted"/>
<dbReference type="SUPFAM" id="SSF55729">
    <property type="entry name" value="Acyl-CoA N-acyltransferases (Nat)"/>
    <property type="match status" value="1"/>
</dbReference>
<keyword evidence="3" id="KW-1185">Reference proteome</keyword>